<evidence type="ECO:0000256" key="4">
    <source>
        <dbReference type="ARBA" id="ARBA00012239"/>
    </source>
</evidence>
<protein>
    <recommendedName>
        <fullName evidence="4">cysteine desulfurase</fullName>
        <ecNumber evidence="4">2.8.1.7</ecNumber>
    </recommendedName>
</protein>
<organism evidence="13 14">
    <name type="scientific">Uabimicrobium amorphum</name>
    <dbReference type="NCBI Taxonomy" id="2596890"/>
    <lineage>
        <taxon>Bacteria</taxon>
        <taxon>Pseudomonadati</taxon>
        <taxon>Planctomycetota</taxon>
        <taxon>Candidatus Uabimicrobiia</taxon>
        <taxon>Candidatus Uabimicrobiales</taxon>
        <taxon>Candidatus Uabimicrobiaceae</taxon>
        <taxon>Candidatus Uabimicrobium</taxon>
    </lineage>
</organism>
<keyword evidence="5" id="KW-0808">Transferase</keyword>
<dbReference type="GO" id="GO:0051536">
    <property type="term" value="F:iron-sulfur cluster binding"/>
    <property type="evidence" value="ECO:0007669"/>
    <property type="project" value="UniProtKB-KW"/>
</dbReference>
<dbReference type="Gene3D" id="1.10.260.50">
    <property type="match status" value="1"/>
</dbReference>
<dbReference type="Gene3D" id="3.40.640.10">
    <property type="entry name" value="Type I PLP-dependent aspartate aminotransferase-like (Major domain)"/>
    <property type="match status" value="1"/>
</dbReference>
<dbReference type="GO" id="GO:0031071">
    <property type="term" value="F:cysteine desulfurase activity"/>
    <property type="evidence" value="ECO:0007669"/>
    <property type="project" value="UniProtKB-EC"/>
</dbReference>
<comment type="catalytic activity">
    <reaction evidence="10">
        <text>(sulfur carrier)-H + L-cysteine = (sulfur carrier)-SH + L-alanine</text>
        <dbReference type="Rhea" id="RHEA:43892"/>
        <dbReference type="Rhea" id="RHEA-COMP:14737"/>
        <dbReference type="Rhea" id="RHEA-COMP:14739"/>
        <dbReference type="ChEBI" id="CHEBI:29917"/>
        <dbReference type="ChEBI" id="CHEBI:35235"/>
        <dbReference type="ChEBI" id="CHEBI:57972"/>
        <dbReference type="ChEBI" id="CHEBI:64428"/>
        <dbReference type="EC" id="2.8.1.7"/>
    </reaction>
</comment>
<name>A0A5S9F855_UABAM</name>
<evidence type="ECO:0000256" key="3">
    <source>
        <dbReference type="ARBA" id="ARBA00006490"/>
    </source>
</evidence>
<evidence type="ECO:0000256" key="7">
    <source>
        <dbReference type="ARBA" id="ARBA00022898"/>
    </source>
</evidence>
<feature type="domain" description="Aminotransferase class V" evidence="12">
    <location>
        <begin position="2"/>
        <end position="363"/>
    </location>
</feature>
<dbReference type="Proteomes" id="UP000326354">
    <property type="component" value="Chromosome"/>
</dbReference>
<comment type="cofactor">
    <cofactor evidence="1 11">
        <name>pyridoxal 5'-phosphate</name>
        <dbReference type="ChEBI" id="CHEBI:597326"/>
    </cofactor>
</comment>
<dbReference type="EMBL" id="AP019860">
    <property type="protein sequence ID" value="BBM87942.1"/>
    <property type="molecule type" value="Genomic_DNA"/>
</dbReference>
<evidence type="ECO:0000256" key="2">
    <source>
        <dbReference type="ARBA" id="ARBA00003120"/>
    </source>
</evidence>
<keyword evidence="9" id="KW-0411">Iron-sulfur</keyword>
<dbReference type="InterPro" id="IPR020578">
    <property type="entry name" value="Aminotrans_V_PyrdxlP_BS"/>
</dbReference>
<dbReference type="AlphaFoldDB" id="A0A5S9F855"/>
<keyword evidence="7" id="KW-0663">Pyridoxal phosphate</keyword>
<dbReference type="SUPFAM" id="SSF53383">
    <property type="entry name" value="PLP-dependent transferases"/>
    <property type="match status" value="1"/>
</dbReference>
<dbReference type="OrthoDB" id="9808002at2"/>
<accession>A0A5S9F855</accession>
<dbReference type="InterPro" id="IPR015422">
    <property type="entry name" value="PyrdxlP-dep_Trfase_small"/>
</dbReference>
<proteinExistence type="inferred from homology"/>
<evidence type="ECO:0000256" key="5">
    <source>
        <dbReference type="ARBA" id="ARBA00022679"/>
    </source>
</evidence>
<keyword evidence="8" id="KW-0408">Iron</keyword>
<evidence type="ECO:0000256" key="10">
    <source>
        <dbReference type="ARBA" id="ARBA00050776"/>
    </source>
</evidence>
<dbReference type="PROSITE" id="PS00595">
    <property type="entry name" value="AA_TRANSFER_CLASS_5"/>
    <property type="match status" value="1"/>
</dbReference>
<comment type="similarity">
    <text evidence="3">Belongs to the class-V pyridoxal-phosphate-dependent aminotransferase family. NifS/IscS subfamily.</text>
</comment>
<reference evidence="13 14" key="1">
    <citation type="submission" date="2019-08" db="EMBL/GenBank/DDBJ databases">
        <title>Complete genome sequence of Candidatus Uab amorphum.</title>
        <authorList>
            <person name="Shiratori T."/>
            <person name="Suzuki S."/>
            <person name="Kakizawa Y."/>
            <person name="Ishida K."/>
        </authorList>
    </citation>
    <scope>NUCLEOTIDE SEQUENCE [LARGE SCALE GENOMIC DNA]</scope>
    <source>
        <strain evidence="13 14">SRT547</strain>
    </source>
</reference>
<comment type="function">
    <text evidence="2">Catalyzes the removal of elemental sulfur atoms from cysteine to produce alanine. Seems to participate in the biosynthesis of the nitrogenase metalloclusters by providing the inorganic sulfur required for the Fe-S core formation.</text>
</comment>
<dbReference type="InterPro" id="IPR000192">
    <property type="entry name" value="Aminotrans_V_dom"/>
</dbReference>
<dbReference type="InterPro" id="IPR015424">
    <property type="entry name" value="PyrdxlP-dep_Trfase"/>
</dbReference>
<evidence type="ECO:0000259" key="12">
    <source>
        <dbReference type="Pfam" id="PF00266"/>
    </source>
</evidence>
<gene>
    <name evidence="13" type="ORF">UABAM_06357</name>
</gene>
<keyword evidence="14" id="KW-1185">Reference proteome</keyword>
<dbReference type="GO" id="GO:0046872">
    <property type="term" value="F:metal ion binding"/>
    <property type="evidence" value="ECO:0007669"/>
    <property type="project" value="UniProtKB-KW"/>
</dbReference>
<dbReference type="EC" id="2.8.1.7" evidence="4"/>
<evidence type="ECO:0000313" key="13">
    <source>
        <dbReference type="EMBL" id="BBM87942.1"/>
    </source>
</evidence>
<evidence type="ECO:0000256" key="6">
    <source>
        <dbReference type="ARBA" id="ARBA00022723"/>
    </source>
</evidence>
<evidence type="ECO:0000256" key="8">
    <source>
        <dbReference type="ARBA" id="ARBA00023004"/>
    </source>
</evidence>
<dbReference type="PANTHER" id="PTHR11601:SF34">
    <property type="entry name" value="CYSTEINE DESULFURASE"/>
    <property type="match status" value="1"/>
</dbReference>
<evidence type="ECO:0000256" key="9">
    <source>
        <dbReference type="ARBA" id="ARBA00023014"/>
    </source>
</evidence>
<dbReference type="Pfam" id="PF00266">
    <property type="entry name" value="Aminotran_5"/>
    <property type="match status" value="1"/>
</dbReference>
<dbReference type="FunFam" id="3.40.640.10:FF:000084">
    <property type="entry name" value="IscS-like cysteine desulfurase"/>
    <property type="match status" value="1"/>
</dbReference>
<dbReference type="RefSeq" id="WP_151971962.1">
    <property type="nucleotide sequence ID" value="NZ_AP019860.1"/>
</dbReference>
<evidence type="ECO:0000256" key="11">
    <source>
        <dbReference type="RuleBase" id="RU004504"/>
    </source>
</evidence>
<evidence type="ECO:0000256" key="1">
    <source>
        <dbReference type="ARBA" id="ARBA00001933"/>
    </source>
</evidence>
<dbReference type="InterPro" id="IPR015421">
    <property type="entry name" value="PyrdxlP-dep_Trfase_major"/>
</dbReference>
<dbReference type="KEGG" id="uam:UABAM_06357"/>
<keyword evidence="6" id="KW-0479">Metal-binding</keyword>
<evidence type="ECO:0000313" key="14">
    <source>
        <dbReference type="Proteomes" id="UP000326354"/>
    </source>
</evidence>
<dbReference type="InterPro" id="IPR016454">
    <property type="entry name" value="Cysteine_dSase"/>
</dbReference>
<dbReference type="PANTHER" id="PTHR11601">
    <property type="entry name" value="CYSTEINE DESULFURYLASE FAMILY MEMBER"/>
    <property type="match status" value="1"/>
</dbReference>
<dbReference type="PIRSF" id="PIRSF005572">
    <property type="entry name" value="NifS"/>
    <property type="match status" value="1"/>
</dbReference>
<dbReference type="Gene3D" id="3.90.1150.10">
    <property type="entry name" value="Aspartate Aminotransferase, domain 1"/>
    <property type="match status" value="1"/>
</dbReference>
<sequence>MIYLDNNASSPLAPQVKQFLLEHLDIYANPSSFHTLGKNSRQLLDVAREQVAYLLGGSPREIIFTSGGTESNNLAILGSLPCAPKGQNHIITTKVEHPSVLNTMRYCEKQGWDITYLPVCKSGLPDLDYLTNSISSRTFLVSVMYANNETGVILPIDEITRILEKYNVIFHVDATQMIGRQPLSVSDHSIDLLTISAHKFHSLKGAGALYVKDGTRISSTVQGGKQERNLRSGTENFHNIIAMGQASYLAKTSFLDKMDKIEQMRNHLQNFILHNIPQCVVNGIRAPRIANTLNVSFRGVLGDVLVRELSQHNVYVSHGAACSSGAREPSHVLKAMNLEWDFITSAIRFSFSIYNTQQQIEDLKELLPKVVDKLRNMPE</sequence>